<dbReference type="Proteomes" id="UP001348098">
    <property type="component" value="Unassembled WGS sequence"/>
</dbReference>
<dbReference type="SUPFAM" id="SSF53335">
    <property type="entry name" value="S-adenosyl-L-methionine-dependent methyltransferases"/>
    <property type="match status" value="1"/>
</dbReference>
<dbReference type="GO" id="GO:0008168">
    <property type="term" value="F:methyltransferase activity"/>
    <property type="evidence" value="ECO:0007669"/>
    <property type="project" value="UniProtKB-KW"/>
</dbReference>
<dbReference type="RefSeq" id="WP_195081226.1">
    <property type="nucleotide sequence ID" value="NZ_JAYESH010000006.1"/>
</dbReference>
<dbReference type="EMBL" id="JAYKYQ010000007">
    <property type="protein sequence ID" value="MEB3512023.1"/>
    <property type="molecule type" value="Genomic_DNA"/>
</dbReference>
<gene>
    <name evidence="2" type="ORF">U3653_18490</name>
</gene>
<evidence type="ECO:0000313" key="2">
    <source>
        <dbReference type="EMBL" id="MEB3512023.1"/>
    </source>
</evidence>
<dbReference type="GO" id="GO:0032259">
    <property type="term" value="P:methylation"/>
    <property type="evidence" value="ECO:0007669"/>
    <property type="project" value="UniProtKB-KW"/>
</dbReference>
<accession>A0ABU6AWZ6</accession>
<reference evidence="2 3" key="1">
    <citation type="submission" date="2023-12" db="EMBL/GenBank/DDBJ databases">
        <title>novel species in genus Nocarida.</title>
        <authorList>
            <person name="Li Z."/>
        </authorList>
    </citation>
    <scope>NUCLEOTIDE SEQUENCE [LARGE SCALE GENOMIC DNA]</scope>
    <source>
        <strain evidence="2 3">CDC186</strain>
    </source>
</reference>
<proteinExistence type="predicted"/>
<evidence type="ECO:0000313" key="3">
    <source>
        <dbReference type="Proteomes" id="UP001348098"/>
    </source>
</evidence>
<evidence type="ECO:0000259" key="1">
    <source>
        <dbReference type="Pfam" id="PF08241"/>
    </source>
</evidence>
<dbReference type="InterPro" id="IPR029063">
    <property type="entry name" value="SAM-dependent_MTases_sf"/>
</dbReference>
<dbReference type="Gene3D" id="3.40.50.150">
    <property type="entry name" value="Vaccinia Virus protein VP39"/>
    <property type="match status" value="1"/>
</dbReference>
<name>A0ABU6AWZ6_9NOCA</name>
<sequence length="121" mass="12815">MADPLHFETHAEIYDRAGPPYPDALWSRSTERGLLRRGVRVLELGAGTGLATEPMLRAGASVTAVEPGRSPAERLRLRCPDADARVAGAEVVPLPTAAFDLAVAATAVPGYFGACELYLLV</sequence>
<protein>
    <submittedName>
        <fullName evidence="2">Methyltransferase domain-containing protein</fullName>
    </submittedName>
</protein>
<comment type="caution">
    <text evidence="2">The sequence shown here is derived from an EMBL/GenBank/DDBJ whole genome shotgun (WGS) entry which is preliminary data.</text>
</comment>
<dbReference type="Pfam" id="PF08241">
    <property type="entry name" value="Methyltransf_11"/>
    <property type="match status" value="1"/>
</dbReference>
<keyword evidence="3" id="KW-1185">Reference proteome</keyword>
<feature type="domain" description="Methyltransferase type 11" evidence="1">
    <location>
        <begin position="42"/>
        <end position="106"/>
    </location>
</feature>
<keyword evidence="2" id="KW-0489">Methyltransferase</keyword>
<organism evidence="2 3">
    <name type="scientific">Nocardia implantans</name>
    <dbReference type="NCBI Taxonomy" id="3108168"/>
    <lineage>
        <taxon>Bacteria</taxon>
        <taxon>Bacillati</taxon>
        <taxon>Actinomycetota</taxon>
        <taxon>Actinomycetes</taxon>
        <taxon>Mycobacteriales</taxon>
        <taxon>Nocardiaceae</taxon>
        <taxon>Nocardia</taxon>
    </lineage>
</organism>
<keyword evidence="2" id="KW-0808">Transferase</keyword>
<dbReference type="InterPro" id="IPR013216">
    <property type="entry name" value="Methyltransf_11"/>
</dbReference>